<dbReference type="Gene3D" id="3.30.70.270">
    <property type="match status" value="1"/>
</dbReference>
<dbReference type="AlphaFoldDB" id="A0A936YUE8"/>
<dbReference type="InterPro" id="IPR035919">
    <property type="entry name" value="EAL_sf"/>
</dbReference>
<feature type="domain" description="GGDEF" evidence="5">
    <location>
        <begin position="612"/>
        <end position="745"/>
    </location>
</feature>
<sequence length="1008" mass="111887">MWQLMDGPFGAKIIDAVRGSNIRFRNKVMLGVGISMVAALLSGLNAMVNVRRVEASVNFSAMSASPLLIGVFSLSESYQKLQGIFDPVVKNCASLEDASRYLEQSQKSQYVKLVELHRFAGKAKASTELARYQFAGDKIFQTRRGLLDVCRASNQTKSSIDSAETSLHSSANLIVVEATMNIVMLEARLRKQHTGMTIVQGEADRAIALDRQTRETWDYLRDFYRLKILVTDLLTVGSLLHNTSSMFELERLRKAYWTKILAIEKNVAGLKRYFDAGSRQKEFEKLTFLTEETKRMSQTAPESLFNSQEQLFNNEMQKQSLVTRLQREQGQFFVALTNIMDVAQRVNRNAQLKTESDANIANWQIAIGVIIGAVLALLIGLFLKRAVTTPLEMLSDNISDVGLAKRGEANAVDADLLKRRDEIGDLANQFARTFAALSKARQELQEESRAAVALQRDRLHGAIENMPQGLYMLDRDGKIIIANRRLYELYNIDQGSELLGMQVADFIVLCRLRSAGIRRTVSEEALPDLTKKGVGYHTSQRVVELDDGRMMTMTVMQLPDGGHVVTHEDITERQTASAQIAHMALHDSLTDLANRTLFRSQIARHAASEGSSETALLFLDLDRFKIVNDTLGHPVGDALLVQVAHRLRTALADNCYAARLGGDEFAILQTGADQPQGAATLAAELIQRISQPFDVDGHHIIIGTSIGIAIAPRDGMDGDELCKNADLALYCAKQDGKGQFSFFEADMDRKVRDWHEMEHDLREAIAAHQFELHYQPLVSLRDDSTVGFEALLRWHHPRRGLVPPAEFIPVAEEAGLIHEIGTWILETACAFATKWPEQISVAVNISPLQLGNGQLPFTVASALSKSGLDAARLVLEITEGVFLNDSDQTVTALNQIRALGVHFAMDDFGTGYSSLSYIRQFPFKKIKIDQSFVRGMLENPESLAIIRAVTNLCQDLGMIATAEGVETPAQAQALKLLGCGLAQGYYFGRPMPAAETFRLFRHDNRLVG</sequence>
<evidence type="ECO:0000256" key="1">
    <source>
        <dbReference type="SAM" id="Coils"/>
    </source>
</evidence>
<dbReference type="InterPro" id="IPR001633">
    <property type="entry name" value="EAL_dom"/>
</dbReference>
<gene>
    <name evidence="6" type="ORF">JJB09_13890</name>
</gene>
<dbReference type="SMART" id="SM00052">
    <property type="entry name" value="EAL"/>
    <property type="match status" value="1"/>
</dbReference>
<dbReference type="SUPFAM" id="SSF55073">
    <property type="entry name" value="Nucleotide cyclase"/>
    <property type="match status" value="1"/>
</dbReference>
<evidence type="ECO:0000259" key="5">
    <source>
        <dbReference type="PROSITE" id="PS50887"/>
    </source>
</evidence>
<evidence type="ECO:0000313" key="6">
    <source>
        <dbReference type="EMBL" id="MBL0373122.1"/>
    </source>
</evidence>
<dbReference type="SMART" id="SM00091">
    <property type="entry name" value="PAS"/>
    <property type="match status" value="1"/>
</dbReference>
<proteinExistence type="predicted"/>
<dbReference type="PANTHER" id="PTHR44757:SF2">
    <property type="entry name" value="BIOFILM ARCHITECTURE MAINTENANCE PROTEIN MBAA"/>
    <property type="match status" value="1"/>
</dbReference>
<dbReference type="SMART" id="SM00267">
    <property type="entry name" value="GGDEF"/>
    <property type="match status" value="1"/>
</dbReference>
<dbReference type="PROSITE" id="PS50883">
    <property type="entry name" value="EAL"/>
    <property type="match status" value="1"/>
</dbReference>
<keyword evidence="1" id="KW-0175">Coiled coil</keyword>
<protein>
    <submittedName>
        <fullName evidence="6">EAL domain-containing protein</fullName>
    </submittedName>
</protein>
<dbReference type="InterPro" id="IPR035965">
    <property type="entry name" value="PAS-like_dom_sf"/>
</dbReference>
<feature type="coiled-coil region" evidence="1">
    <location>
        <begin position="427"/>
        <end position="457"/>
    </location>
</feature>
<feature type="domain" description="HAMP" evidence="4">
    <location>
        <begin position="385"/>
        <end position="442"/>
    </location>
</feature>
<dbReference type="Proteomes" id="UP000633219">
    <property type="component" value="Unassembled WGS sequence"/>
</dbReference>
<accession>A0A936YUE8</accession>
<reference evidence="6" key="1">
    <citation type="submission" date="2021-01" db="EMBL/GenBank/DDBJ databases">
        <title>Rhizobium sp. strain KVB221 16S ribosomal RNA gene Genome sequencing and assembly.</title>
        <authorList>
            <person name="Kang M."/>
        </authorList>
    </citation>
    <scope>NUCLEOTIDE SEQUENCE</scope>
    <source>
        <strain evidence="6">KVB221</strain>
    </source>
</reference>
<dbReference type="CDD" id="cd01948">
    <property type="entry name" value="EAL"/>
    <property type="match status" value="1"/>
</dbReference>
<dbReference type="Pfam" id="PF00563">
    <property type="entry name" value="EAL"/>
    <property type="match status" value="1"/>
</dbReference>
<name>A0A936YUE8_9HYPH</name>
<dbReference type="GO" id="GO:0007165">
    <property type="term" value="P:signal transduction"/>
    <property type="evidence" value="ECO:0007669"/>
    <property type="project" value="InterPro"/>
</dbReference>
<dbReference type="PROSITE" id="PS50885">
    <property type="entry name" value="HAMP"/>
    <property type="match status" value="1"/>
</dbReference>
<dbReference type="CDD" id="cd01949">
    <property type="entry name" value="GGDEF"/>
    <property type="match status" value="1"/>
</dbReference>
<dbReference type="InterPro" id="IPR052155">
    <property type="entry name" value="Biofilm_reg_signaling"/>
</dbReference>
<dbReference type="GO" id="GO:0016020">
    <property type="term" value="C:membrane"/>
    <property type="evidence" value="ECO:0007669"/>
    <property type="project" value="InterPro"/>
</dbReference>
<dbReference type="Gene3D" id="3.30.450.20">
    <property type="entry name" value="PAS domain"/>
    <property type="match status" value="1"/>
</dbReference>
<dbReference type="Pfam" id="PF12860">
    <property type="entry name" value="PAS_7"/>
    <property type="match status" value="1"/>
</dbReference>
<dbReference type="Gene3D" id="3.20.20.450">
    <property type="entry name" value="EAL domain"/>
    <property type="match status" value="1"/>
</dbReference>
<dbReference type="NCBIfam" id="TIGR00254">
    <property type="entry name" value="GGDEF"/>
    <property type="match status" value="1"/>
</dbReference>
<evidence type="ECO:0000259" key="3">
    <source>
        <dbReference type="PROSITE" id="PS50883"/>
    </source>
</evidence>
<dbReference type="InterPro" id="IPR003660">
    <property type="entry name" value="HAMP_dom"/>
</dbReference>
<feature type="transmembrane region" description="Helical" evidence="2">
    <location>
        <begin position="363"/>
        <end position="383"/>
    </location>
</feature>
<dbReference type="Pfam" id="PF00990">
    <property type="entry name" value="GGDEF"/>
    <property type="match status" value="1"/>
</dbReference>
<comment type="caution">
    <text evidence="6">The sequence shown here is derived from an EMBL/GenBank/DDBJ whole genome shotgun (WGS) entry which is preliminary data.</text>
</comment>
<feature type="domain" description="EAL" evidence="3">
    <location>
        <begin position="754"/>
        <end position="1004"/>
    </location>
</feature>
<dbReference type="InterPro" id="IPR000014">
    <property type="entry name" value="PAS"/>
</dbReference>
<evidence type="ECO:0000259" key="4">
    <source>
        <dbReference type="PROSITE" id="PS50885"/>
    </source>
</evidence>
<evidence type="ECO:0000256" key="2">
    <source>
        <dbReference type="SAM" id="Phobius"/>
    </source>
</evidence>
<keyword evidence="2" id="KW-0472">Membrane</keyword>
<keyword evidence="2" id="KW-0812">Transmembrane</keyword>
<organism evidence="6 7">
    <name type="scientific">Rhizobium setariae</name>
    <dbReference type="NCBI Taxonomy" id="2801340"/>
    <lineage>
        <taxon>Bacteria</taxon>
        <taxon>Pseudomonadati</taxon>
        <taxon>Pseudomonadota</taxon>
        <taxon>Alphaproteobacteria</taxon>
        <taxon>Hyphomicrobiales</taxon>
        <taxon>Rhizobiaceae</taxon>
        <taxon>Rhizobium/Agrobacterium group</taxon>
        <taxon>Rhizobium</taxon>
    </lineage>
</organism>
<dbReference type="PROSITE" id="PS50887">
    <property type="entry name" value="GGDEF"/>
    <property type="match status" value="1"/>
</dbReference>
<keyword evidence="2" id="KW-1133">Transmembrane helix</keyword>
<dbReference type="EMBL" id="JAEQNC010000007">
    <property type="protein sequence ID" value="MBL0373122.1"/>
    <property type="molecule type" value="Genomic_DNA"/>
</dbReference>
<dbReference type="RefSeq" id="WP_201659075.1">
    <property type="nucleotide sequence ID" value="NZ_JAEQNC010000007.1"/>
</dbReference>
<dbReference type="SUPFAM" id="SSF55785">
    <property type="entry name" value="PYP-like sensor domain (PAS domain)"/>
    <property type="match status" value="1"/>
</dbReference>
<evidence type="ECO:0000313" key="7">
    <source>
        <dbReference type="Proteomes" id="UP000633219"/>
    </source>
</evidence>
<dbReference type="InterPro" id="IPR000160">
    <property type="entry name" value="GGDEF_dom"/>
</dbReference>
<dbReference type="InterPro" id="IPR029787">
    <property type="entry name" value="Nucleotide_cyclase"/>
</dbReference>
<dbReference type="PANTHER" id="PTHR44757">
    <property type="entry name" value="DIGUANYLATE CYCLASE DGCP"/>
    <property type="match status" value="1"/>
</dbReference>
<dbReference type="InterPro" id="IPR043128">
    <property type="entry name" value="Rev_trsase/Diguanyl_cyclase"/>
</dbReference>
<dbReference type="SUPFAM" id="SSF141868">
    <property type="entry name" value="EAL domain-like"/>
    <property type="match status" value="1"/>
</dbReference>
<dbReference type="Gene3D" id="6.10.340.10">
    <property type="match status" value="1"/>
</dbReference>
<keyword evidence="7" id="KW-1185">Reference proteome</keyword>
<feature type="transmembrane region" description="Helical" evidence="2">
    <location>
        <begin position="28"/>
        <end position="48"/>
    </location>
</feature>